<feature type="coiled-coil region" evidence="2">
    <location>
        <begin position="241"/>
        <end position="268"/>
    </location>
</feature>
<dbReference type="GO" id="GO:0016758">
    <property type="term" value="F:hexosyltransferase activity"/>
    <property type="evidence" value="ECO:0007669"/>
    <property type="project" value="UniProtKB-ARBA"/>
</dbReference>
<evidence type="ECO:0000259" key="3">
    <source>
        <dbReference type="Pfam" id="PF00535"/>
    </source>
</evidence>
<dbReference type="SUPFAM" id="SSF53448">
    <property type="entry name" value="Nucleotide-diphospho-sugar transferases"/>
    <property type="match status" value="1"/>
</dbReference>
<organism evidence="4 5">
    <name type="scientific">Bacillus thuringiensis</name>
    <dbReference type="NCBI Taxonomy" id="1428"/>
    <lineage>
        <taxon>Bacteria</taxon>
        <taxon>Bacillati</taxon>
        <taxon>Bacillota</taxon>
        <taxon>Bacilli</taxon>
        <taxon>Bacillales</taxon>
        <taxon>Bacillaceae</taxon>
        <taxon>Bacillus</taxon>
        <taxon>Bacillus cereus group</taxon>
    </lineage>
</organism>
<dbReference type="InterPro" id="IPR029044">
    <property type="entry name" value="Nucleotide-diphossugar_trans"/>
</dbReference>
<comment type="similarity">
    <text evidence="1">Belongs to the glycosyltransferase 2 family.</text>
</comment>
<dbReference type="Gene3D" id="3.90.550.10">
    <property type="entry name" value="Spore Coat Polysaccharide Biosynthesis Protein SpsA, Chain A"/>
    <property type="match status" value="1"/>
</dbReference>
<keyword evidence="2" id="KW-0175">Coiled coil</keyword>
<dbReference type="InterPro" id="IPR001173">
    <property type="entry name" value="Glyco_trans_2-like"/>
</dbReference>
<protein>
    <submittedName>
        <fullName evidence="4">Glycosyl transferase</fullName>
    </submittedName>
</protein>
<evidence type="ECO:0000256" key="2">
    <source>
        <dbReference type="SAM" id="Coils"/>
    </source>
</evidence>
<evidence type="ECO:0000256" key="1">
    <source>
        <dbReference type="ARBA" id="ARBA00006739"/>
    </source>
</evidence>
<comment type="caution">
    <text evidence="4">The sequence shown here is derived from an EMBL/GenBank/DDBJ whole genome shotgun (WGS) entry which is preliminary data.</text>
</comment>
<dbReference type="PANTHER" id="PTHR22916">
    <property type="entry name" value="GLYCOSYLTRANSFERASE"/>
    <property type="match status" value="1"/>
</dbReference>
<evidence type="ECO:0000313" key="5">
    <source>
        <dbReference type="Proteomes" id="UP000225910"/>
    </source>
</evidence>
<dbReference type="AlphaFoldDB" id="A0A9X7AY83"/>
<keyword evidence="4" id="KW-0808">Transferase</keyword>
<feature type="domain" description="Glycosyltransferase 2-like" evidence="3">
    <location>
        <begin position="37"/>
        <end position="186"/>
    </location>
</feature>
<dbReference type="Pfam" id="PF00535">
    <property type="entry name" value="Glycos_transf_2"/>
    <property type="match status" value="1"/>
</dbReference>
<gene>
    <name evidence="4" type="ORF">COK81_20030</name>
</gene>
<reference evidence="4 5" key="1">
    <citation type="submission" date="2017-09" db="EMBL/GenBank/DDBJ databases">
        <title>Large-scale bioinformatics analysis of Bacillus genomes uncovers conserved roles of natural products in bacterial physiology.</title>
        <authorList>
            <consortium name="Agbiome Team Llc"/>
            <person name="Bleich R.M."/>
            <person name="Grubbs K.J."/>
            <person name="Santa Maria K.C."/>
            <person name="Allen S.E."/>
            <person name="Farag S."/>
            <person name="Shank E.A."/>
            <person name="Bowers A."/>
        </authorList>
    </citation>
    <scope>NUCLEOTIDE SEQUENCE [LARGE SCALE GENOMIC DNA]</scope>
    <source>
        <strain evidence="4 5">AFS064137</strain>
    </source>
</reference>
<dbReference type="PANTHER" id="PTHR22916:SF3">
    <property type="entry name" value="UDP-GLCNAC:BETAGAL BETA-1,3-N-ACETYLGLUCOSAMINYLTRANSFERASE-LIKE PROTEIN 1"/>
    <property type="match status" value="1"/>
</dbReference>
<name>A0A9X7AY83_BACTU</name>
<proteinExistence type="inferred from homology"/>
<dbReference type="EMBL" id="NVCU01000182">
    <property type="protein sequence ID" value="PFT87570.1"/>
    <property type="molecule type" value="Genomic_DNA"/>
</dbReference>
<evidence type="ECO:0000313" key="4">
    <source>
        <dbReference type="EMBL" id="PFT87570.1"/>
    </source>
</evidence>
<accession>A0A9X7AY83</accession>
<dbReference type="Proteomes" id="UP000225910">
    <property type="component" value="Unassembled WGS sequence"/>
</dbReference>
<sequence>MFPPFIRSHFYKLKMIREFAKKREERMQTSVKKPKVSIIIPTYNCSYVDQAIISALNQTYPNKEIIVIDDGSSREFDKVIPYLNFIRYYWKPNRGTGSALNLGIEHANGDYFTWLSSDDLYEPDKIEKQVEFMLTNNLDVSYTNYSFIDTNSHVTGVSVGLHFTSKKDFYNRMKTFCHINGCTVMMTMDLIKKVGLFNEDLRYTQDFEYWLRVIQHYDFHFCDEPLVKYRVHSESESFKSADVQLQEIDQLNQQYRQILDELIRKEGET</sequence>